<feature type="chain" id="PRO_5015201368" evidence="1">
    <location>
        <begin position="16"/>
        <end position="30"/>
    </location>
</feature>
<keyword evidence="1" id="KW-0732">Signal</keyword>
<dbReference type="EMBL" id="GGEC01079156">
    <property type="protein sequence ID" value="MBX59640.1"/>
    <property type="molecule type" value="Transcribed_RNA"/>
</dbReference>
<feature type="signal peptide" evidence="1">
    <location>
        <begin position="1"/>
        <end position="15"/>
    </location>
</feature>
<name>A0A2P2PY80_RHIMU</name>
<sequence>MCLLIFSFLSHTAIGMICMPSEEVLNPFSA</sequence>
<proteinExistence type="predicted"/>
<organism evidence="2">
    <name type="scientific">Rhizophora mucronata</name>
    <name type="common">Asiatic mangrove</name>
    <dbReference type="NCBI Taxonomy" id="61149"/>
    <lineage>
        <taxon>Eukaryota</taxon>
        <taxon>Viridiplantae</taxon>
        <taxon>Streptophyta</taxon>
        <taxon>Embryophyta</taxon>
        <taxon>Tracheophyta</taxon>
        <taxon>Spermatophyta</taxon>
        <taxon>Magnoliopsida</taxon>
        <taxon>eudicotyledons</taxon>
        <taxon>Gunneridae</taxon>
        <taxon>Pentapetalae</taxon>
        <taxon>rosids</taxon>
        <taxon>fabids</taxon>
        <taxon>Malpighiales</taxon>
        <taxon>Rhizophoraceae</taxon>
        <taxon>Rhizophora</taxon>
    </lineage>
</organism>
<reference evidence="2" key="1">
    <citation type="submission" date="2018-02" db="EMBL/GenBank/DDBJ databases">
        <title>Rhizophora mucronata_Transcriptome.</title>
        <authorList>
            <person name="Meera S.P."/>
            <person name="Sreeshan A."/>
            <person name="Augustine A."/>
        </authorList>
    </citation>
    <scope>NUCLEOTIDE SEQUENCE</scope>
    <source>
        <tissue evidence="2">Leaf</tissue>
    </source>
</reference>
<evidence type="ECO:0000256" key="1">
    <source>
        <dbReference type="SAM" id="SignalP"/>
    </source>
</evidence>
<accession>A0A2P2PY80</accession>
<dbReference type="AlphaFoldDB" id="A0A2P2PY80"/>
<protein>
    <submittedName>
        <fullName evidence="2">Uncharacterized protein</fullName>
    </submittedName>
</protein>
<evidence type="ECO:0000313" key="2">
    <source>
        <dbReference type="EMBL" id="MBX59640.1"/>
    </source>
</evidence>